<evidence type="ECO:0000313" key="2">
    <source>
        <dbReference type="EMBL" id="KAK7536230.1"/>
    </source>
</evidence>
<dbReference type="InterPro" id="IPR010730">
    <property type="entry name" value="HET"/>
</dbReference>
<dbReference type="PANTHER" id="PTHR33112">
    <property type="entry name" value="DOMAIN PROTEIN, PUTATIVE-RELATED"/>
    <property type="match status" value="1"/>
</dbReference>
<dbReference type="EMBL" id="JBBPEH010000007">
    <property type="protein sequence ID" value="KAK7536230.1"/>
    <property type="molecule type" value="Genomic_DNA"/>
</dbReference>
<dbReference type="RefSeq" id="XP_066654646.1">
    <property type="nucleotide sequence ID" value="XM_066795996.1"/>
</dbReference>
<evidence type="ECO:0000313" key="3">
    <source>
        <dbReference type="Proteomes" id="UP001360953"/>
    </source>
</evidence>
<dbReference type="Pfam" id="PF06985">
    <property type="entry name" value="HET"/>
    <property type="match status" value="1"/>
</dbReference>
<proteinExistence type="predicted"/>
<sequence length="667" mass="74187">MPLCLHCLGACSFDVPDGAPTTKECIEHHAGLAALRLSAASCALCGMILSQIETHAFDKERFQGDEFWSLKMERETTSSGYALLRPLVWTQSPDSVASPPSLVVIRNNFEYMPYLERPIWKNEALENRLSTAKAWLQTCIAGHGDGACRVSLTGARPTLPARVLDLGPPGHDTWPKVFETSGIMSDYATLSYCWGQASKFVACRSNISSLHQGINPLLLPRTFQDAILTVRALGLRYLWIDALCILQDDSSDVQRQVANMASIYRKALVTIAVDAASSVDQGFFSTVSQTLSVDLEAGSSCTVDEIGSVRIRPRPRYQQTVLQSPLRTRGWTLQEDLLSMRTLHCAGDQMYWQCGQHITSEDGIIDLSPYDSWKCPANLPAELALGDHYGNSIRVTSRNPNAYQRFWNLPTWYLMVADYSARSLTYPSDKLAAIAGLTKVFEQWNGTASVAGLWLADLHFGLAWRGDASSSTRSRRTTASMPSWSWVSFDGPVRYLDTRVFQDSREQTSREFQLLGSHIEWSGQPLSSTITRATLSLGAKIRQLPVQIDDVEHQMIVITRNRTLHYDAKNSDSSTPFQIISSLERPSVKICAVAELDQPIPPGARTFFALLLHSPVSWKRTDMPTTSAFLLVESTGTKREYRRVGIGEAATELFLFEDVGWQNVVLV</sequence>
<name>A0ABR1LM04_9PEZI</name>
<reference evidence="2 3" key="1">
    <citation type="submission" date="2024-04" db="EMBL/GenBank/DDBJ databases">
        <title>Phyllosticta paracitricarpa is synonymous to the EU quarantine fungus P. citricarpa based on phylogenomic analyses.</title>
        <authorList>
            <consortium name="Lawrence Berkeley National Laboratory"/>
            <person name="Van ingen-buijs V.A."/>
            <person name="Van westerhoven A.C."/>
            <person name="Haridas S."/>
            <person name="Skiadas P."/>
            <person name="Martin F."/>
            <person name="Groenewald J.Z."/>
            <person name="Crous P.W."/>
            <person name="Seidl M.F."/>
        </authorList>
    </citation>
    <scope>NUCLEOTIDE SEQUENCE [LARGE SCALE GENOMIC DNA]</scope>
    <source>
        <strain evidence="2 3">CPC 17464</strain>
    </source>
</reference>
<protein>
    <submittedName>
        <fullName evidence="2">Heterokaryon incompatibility protein-domain-containing protein</fullName>
    </submittedName>
</protein>
<evidence type="ECO:0000259" key="1">
    <source>
        <dbReference type="Pfam" id="PF06985"/>
    </source>
</evidence>
<keyword evidence="3" id="KW-1185">Reference proteome</keyword>
<accession>A0ABR1LM04</accession>
<dbReference type="Proteomes" id="UP001360953">
    <property type="component" value="Unassembled WGS sequence"/>
</dbReference>
<gene>
    <name evidence="2" type="ORF">J3D65DRAFT_409495</name>
</gene>
<feature type="domain" description="Heterokaryon incompatibility" evidence="1">
    <location>
        <begin position="187"/>
        <end position="335"/>
    </location>
</feature>
<dbReference type="GeneID" id="92028902"/>
<dbReference type="PANTHER" id="PTHR33112:SF16">
    <property type="entry name" value="HETEROKARYON INCOMPATIBILITY DOMAIN-CONTAINING PROTEIN"/>
    <property type="match status" value="1"/>
</dbReference>
<organism evidence="2 3">
    <name type="scientific">Phyllosticta citribraziliensis</name>
    <dbReference type="NCBI Taxonomy" id="989973"/>
    <lineage>
        <taxon>Eukaryota</taxon>
        <taxon>Fungi</taxon>
        <taxon>Dikarya</taxon>
        <taxon>Ascomycota</taxon>
        <taxon>Pezizomycotina</taxon>
        <taxon>Dothideomycetes</taxon>
        <taxon>Dothideomycetes incertae sedis</taxon>
        <taxon>Botryosphaeriales</taxon>
        <taxon>Phyllostictaceae</taxon>
        <taxon>Phyllosticta</taxon>
    </lineage>
</organism>
<comment type="caution">
    <text evidence="2">The sequence shown here is derived from an EMBL/GenBank/DDBJ whole genome shotgun (WGS) entry which is preliminary data.</text>
</comment>